<reference evidence="1" key="1">
    <citation type="journal article" date="2022" name="bioRxiv">
        <title>Population genetic analysis of Ophidiomyces ophidiicola, the causative agent of snake fungal disease, indicates recent introductions to the USA.</title>
        <authorList>
            <person name="Ladner J.T."/>
            <person name="Palmer J.M."/>
            <person name="Ettinger C.L."/>
            <person name="Stajich J.E."/>
            <person name="Farrell T.M."/>
            <person name="Glorioso B.M."/>
            <person name="Lawson B."/>
            <person name="Price S.J."/>
            <person name="Stengle A.G."/>
            <person name="Grear D.A."/>
            <person name="Lorch J.M."/>
        </authorList>
    </citation>
    <scope>NUCLEOTIDE SEQUENCE</scope>
    <source>
        <strain evidence="1">NWHC 24266-5</strain>
    </source>
</reference>
<protein>
    <submittedName>
        <fullName evidence="1">Swr1 complex component</fullName>
        <ecNumber evidence="1">3.6.4.12</ecNumber>
    </submittedName>
</protein>
<organism evidence="1">
    <name type="scientific">Ophidiomyces ophidiicola</name>
    <dbReference type="NCBI Taxonomy" id="1387563"/>
    <lineage>
        <taxon>Eukaryota</taxon>
        <taxon>Fungi</taxon>
        <taxon>Dikarya</taxon>
        <taxon>Ascomycota</taxon>
        <taxon>Pezizomycotina</taxon>
        <taxon>Eurotiomycetes</taxon>
        <taxon>Eurotiomycetidae</taxon>
        <taxon>Onygenales</taxon>
        <taxon>Onygenaceae</taxon>
        <taxon>Ophidiomyces</taxon>
    </lineage>
</organism>
<proteinExistence type="predicted"/>
<keyword evidence="1" id="KW-0378">Hydrolase</keyword>
<gene>
    <name evidence="1" type="primary">SWR1</name>
    <name evidence="1" type="ORF">LOY88_001644</name>
</gene>
<dbReference type="EC" id="3.6.4.12" evidence="1"/>
<name>A0ACB8V162_9EURO</name>
<comment type="caution">
    <text evidence="1">The sequence shown here is derived from an EMBL/GenBank/DDBJ whole genome shotgun (WGS) entry which is preliminary data.</text>
</comment>
<accession>A0ACB8V162</accession>
<evidence type="ECO:0000313" key="1">
    <source>
        <dbReference type="EMBL" id="KAI2390310.1"/>
    </source>
</evidence>
<dbReference type="EMBL" id="JALBCA010000018">
    <property type="protein sequence ID" value="KAI2390310.1"/>
    <property type="molecule type" value="Genomic_DNA"/>
</dbReference>
<sequence length="1685" mass="192288">MRNGTCNGALNNSNQSATTEAQGEVKLDTINDASSDLLQGPPPKRRKLGDSSSRSTPRPPSPPWKKAGIDGPTSFFDAGRRRSTRTNAVPPDPHPSTEKRHTRSNLKEKSSRTKYNLKARHDLSSPLSTPSKLPTTTRKRYHYRNSSINGVEGRRDSAQSLCAKALDTTQVTPRTSTRRSLGKGYQGNSSISVTTNGTNDQKSTWDESMAIQSSEDPRRVNGVEGETVDDSSIKRTPRIRFKVKIPYLSPQNPFHLVPLKKYASFREWVENEGNTEDGHRFLDSNSALKEYQTRNRLWHEADYGGLLSKERCSIYLDDPEEEPQQQYSHHDHFIAHALYFKKLLDKEHKHHRHMAKTFAHWCADAWRKRNKRPEDILREQQEEMRQKRRILAKDLQRLFDQARAEVEKAKATRLEEERKLNDQRLLNKALKQSTLLWEKRATDKGEHSGVSEFEHDSESRDIEDDDVDDNEDPSGSESEDEANMSSGSSDSDGEEATADDDADLSPAALRAKYANLPETEFTEDDEETKRHDDAISTTQLALYKDSGEAEQSVLEDRDMQTDVLLDEVDSVLLDESDESIDMDDTEDSEHESSGEDESDEDSGSDPGLLGFFSAKDLAPQAGNDEVDDRISIPDIKMTVDEDDEDFSANEEDDEVHLVPIGPRTDNKRSDSTTLNSAHPPTPSTTLPLGDEKSVVGTPIREPADALNTPQLEHPISPIGRTQEFEAQLVDDQHTLASPTSLRAEEDAGNHQKTEPERLPSQPISPGIEQDELPDNTAEDHQSPKAPSIKTPIPHLLRGTLREYQHFGLDWLAGLYGSNINGILADEMGLGKTIQTIALLAHLAVEHEVWGPHLVIVPTSVMLNWEMEFKKWCPGFKILTYYGTQEERRQKRKGWMDDDRWHVCITSYQLVLQDQQTFKRRNWHYMVLDEAHNIKNFRSQRWQTLLTFKTRARLLLTGTPLQNNLTELWSLLFFLMPNDDSESGVEGFADLRNFSEWFRRPVEQILEQGRETMDEEAKKVVTKLHTVLRPYILRRLKADVEKQMPAKYEHVVTCRLSKRQRYLYDGFMSRAQTKETLASGNYLSIINCLMQLRKVCNHPDLFETRPITTSFAMSSSTIANLEIKDLVIRRRLLYESPLEKLDMDFLNLVPISREDTSRRLTEDAARIMAYNPLRLLRERQYNRTNWSMGFDGSSIWAILESMENTARKARMGELERCLYFESKRHGRRPIYGESLINFLTIDMNLKPTSQQRPRRCLLIDWFSRQSLALESMVLSLEERARMTEPLIQKFACITPAAISLAVASAALTPIKSRYFSRSQRVPSYDPFHEAQMRLSIAFPDKRLLQYDCGKLQQLDRLLRQLQSGAHRALIFTQMTKMLDILEQFLNVHGHRYLRLDGSTKIEQRQLLTERFNNDPRILVFILSSRSGGLGINLTGADTVIFYDLDWNPAMDKQCQDRCHRIGQTRDVHIYRFVSEYTIESNILRKANQKRMLDDVVIQEGEFTTDYFQKFDVRDVLAEDILDGQDEASVAMDRVLDNKVRNEPKVFEEAEDKEDLDAAETAKKELEHVDDDDFAESSLPQTPGPPGQSVTESQANTPAGIACLEEEPPTTSQTLENPEPSTAPSAPTPVAVAEKAASVEIAVGHIDDYLVRFMGWNLKDEPLALPPDKSKMMKVRRGREHRVKRGR</sequence>